<evidence type="ECO:0000256" key="5">
    <source>
        <dbReference type="SAM" id="Phobius"/>
    </source>
</evidence>
<dbReference type="AlphaFoldDB" id="A0A0D8Y403"/>
<keyword evidence="2 5" id="KW-0812">Transmembrane</keyword>
<evidence type="ECO:0000313" key="6">
    <source>
        <dbReference type="EMBL" id="KJH51445.1"/>
    </source>
</evidence>
<sequence>MLEVYNSLLFLLVKLQPFSWSDKLFSYYSLTRGVLYSIGMILCPLLLSFVHWLGKDSLMILFGIAASALSFVLIAYAQSTTVIFYDNSLLFLLVKLQPFSWSDKLFSYYSLTRGVLYSIGMILCPLLLSFVHWLGKDSLMILFGIAASALSFVLIAYAQSTTVIFYATGLTILCGGIAPGYRSFLPRMVSKEQTARLLTICSIIMAFCPMMSAVIFNSIFYMTIHWWPGFTFFVGGLLQLLVVVGQSAIHLLMRPQWLLEKKLRDQIVAHSMTVGEDDDCSDLARSVSTIVVDLNENSHQEEERSIDI</sequence>
<feature type="transmembrane region" description="Helical" evidence="5">
    <location>
        <begin position="164"/>
        <end position="185"/>
    </location>
</feature>
<feature type="transmembrane region" description="Helical" evidence="5">
    <location>
        <begin position="105"/>
        <end position="128"/>
    </location>
</feature>
<dbReference type="InterPro" id="IPR036259">
    <property type="entry name" value="MFS_trans_sf"/>
</dbReference>
<dbReference type="Gene3D" id="1.20.1250.20">
    <property type="entry name" value="MFS general substrate transporter like domains"/>
    <property type="match status" value="1"/>
</dbReference>
<organism evidence="6 7">
    <name type="scientific">Dictyocaulus viviparus</name>
    <name type="common">Bovine lungworm</name>
    <dbReference type="NCBI Taxonomy" id="29172"/>
    <lineage>
        <taxon>Eukaryota</taxon>
        <taxon>Metazoa</taxon>
        <taxon>Ecdysozoa</taxon>
        <taxon>Nematoda</taxon>
        <taxon>Chromadorea</taxon>
        <taxon>Rhabditida</taxon>
        <taxon>Rhabditina</taxon>
        <taxon>Rhabditomorpha</taxon>
        <taxon>Strongyloidea</taxon>
        <taxon>Metastrongylidae</taxon>
        <taxon>Dictyocaulus</taxon>
    </lineage>
</organism>
<reference evidence="6 7" key="1">
    <citation type="submission" date="2013-11" db="EMBL/GenBank/DDBJ databases">
        <title>Draft genome of the bovine lungworm Dictyocaulus viviparus.</title>
        <authorList>
            <person name="Mitreva M."/>
        </authorList>
    </citation>
    <scope>NUCLEOTIDE SEQUENCE [LARGE SCALE GENOMIC DNA]</scope>
    <source>
        <strain evidence="6 7">HannoverDv2000</strain>
    </source>
</reference>
<feature type="transmembrane region" description="Helical" evidence="5">
    <location>
        <begin position="140"/>
        <end position="158"/>
    </location>
</feature>
<feature type="transmembrane region" description="Helical" evidence="5">
    <location>
        <begin position="60"/>
        <end position="85"/>
    </location>
</feature>
<dbReference type="GO" id="GO:0022857">
    <property type="term" value="F:transmembrane transporter activity"/>
    <property type="evidence" value="ECO:0007669"/>
    <property type="project" value="TreeGrafter"/>
</dbReference>
<proteinExistence type="predicted"/>
<keyword evidence="4 5" id="KW-0472">Membrane</keyword>
<feature type="transmembrane region" description="Helical" evidence="5">
    <location>
        <begin position="197"/>
        <end position="224"/>
    </location>
</feature>
<dbReference type="EMBL" id="KN716183">
    <property type="protein sequence ID" value="KJH51445.1"/>
    <property type="molecule type" value="Genomic_DNA"/>
</dbReference>
<feature type="transmembrane region" description="Helical" evidence="5">
    <location>
        <begin position="34"/>
        <end position="53"/>
    </location>
</feature>
<feature type="transmembrane region" description="Helical" evidence="5">
    <location>
        <begin position="230"/>
        <end position="253"/>
    </location>
</feature>
<dbReference type="SUPFAM" id="SSF103473">
    <property type="entry name" value="MFS general substrate transporter"/>
    <property type="match status" value="1"/>
</dbReference>
<evidence type="ECO:0000313" key="7">
    <source>
        <dbReference type="Proteomes" id="UP000053766"/>
    </source>
</evidence>
<dbReference type="Proteomes" id="UP000053766">
    <property type="component" value="Unassembled WGS sequence"/>
</dbReference>
<dbReference type="OrthoDB" id="419734at2759"/>
<evidence type="ECO:0000256" key="2">
    <source>
        <dbReference type="ARBA" id="ARBA00022692"/>
    </source>
</evidence>
<name>A0A0D8Y403_DICVI</name>
<accession>A0A0D8Y403</accession>
<dbReference type="PANTHER" id="PTHR23507">
    <property type="entry name" value="ZGC:174356"/>
    <property type="match status" value="1"/>
</dbReference>
<keyword evidence="7" id="KW-1185">Reference proteome</keyword>
<keyword evidence="3 5" id="KW-1133">Transmembrane helix</keyword>
<evidence type="ECO:0000256" key="4">
    <source>
        <dbReference type="ARBA" id="ARBA00023136"/>
    </source>
</evidence>
<protein>
    <recommendedName>
        <fullName evidence="8">Major facilitator superfamily (MFS) profile domain-containing protein</fullName>
    </recommendedName>
</protein>
<dbReference type="GO" id="GO:0016020">
    <property type="term" value="C:membrane"/>
    <property type="evidence" value="ECO:0007669"/>
    <property type="project" value="UniProtKB-SubCell"/>
</dbReference>
<comment type="subcellular location">
    <subcellularLocation>
        <location evidence="1">Membrane</location>
        <topology evidence="1">Multi-pass membrane protein</topology>
    </subcellularLocation>
</comment>
<evidence type="ECO:0000256" key="3">
    <source>
        <dbReference type="ARBA" id="ARBA00022989"/>
    </source>
</evidence>
<evidence type="ECO:0000256" key="1">
    <source>
        <dbReference type="ARBA" id="ARBA00004141"/>
    </source>
</evidence>
<gene>
    <name evidence="6" type="ORF">DICVIV_02361</name>
</gene>
<dbReference type="PANTHER" id="PTHR23507:SF6">
    <property type="entry name" value="PROTON-COUPLED FOLATE TRANSPORTER"/>
    <property type="match status" value="1"/>
</dbReference>
<reference evidence="7" key="2">
    <citation type="journal article" date="2016" name="Sci. Rep.">
        <title>Dictyocaulus viviparus genome, variome and transcriptome elucidate lungworm biology and support future intervention.</title>
        <authorList>
            <person name="McNulty S.N."/>
            <person name="Strube C."/>
            <person name="Rosa B.A."/>
            <person name="Martin J.C."/>
            <person name="Tyagi R."/>
            <person name="Choi Y.J."/>
            <person name="Wang Q."/>
            <person name="Hallsworth Pepin K."/>
            <person name="Zhang X."/>
            <person name="Ozersky P."/>
            <person name="Wilson R.K."/>
            <person name="Sternberg P.W."/>
            <person name="Gasser R.B."/>
            <person name="Mitreva M."/>
        </authorList>
    </citation>
    <scope>NUCLEOTIDE SEQUENCE [LARGE SCALE GENOMIC DNA]</scope>
    <source>
        <strain evidence="7">HannoverDv2000</strain>
    </source>
</reference>
<evidence type="ECO:0008006" key="8">
    <source>
        <dbReference type="Google" id="ProtNLM"/>
    </source>
</evidence>